<feature type="compositionally biased region" description="Low complexity" evidence="1">
    <location>
        <begin position="581"/>
        <end position="597"/>
    </location>
</feature>
<dbReference type="AlphaFoldDB" id="A0A165U6T1"/>
<feature type="region of interest" description="Disordered" evidence="1">
    <location>
        <begin position="988"/>
        <end position="1008"/>
    </location>
</feature>
<reference evidence="2 3" key="1">
    <citation type="journal article" date="2016" name="Mol. Biol. Evol.">
        <title>Comparative Genomics of Early-Diverging Mushroom-Forming Fungi Provides Insights into the Origins of Lignocellulose Decay Capabilities.</title>
        <authorList>
            <person name="Nagy L.G."/>
            <person name="Riley R."/>
            <person name="Tritt A."/>
            <person name="Adam C."/>
            <person name="Daum C."/>
            <person name="Floudas D."/>
            <person name="Sun H."/>
            <person name="Yadav J.S."/>
            <person name="Pangilinan J."/>
            <person name="Larsson K.H."/>
            <person name="Matsuura K."/>
            <person name="Barry K."/>
            <person name="Labutti K."/>
            <person name="Kuo R."/>
            <person name="Ohm R.A."/>
            <person name="Bhattacharya S.S."/>
            <person name="Shirouzu T."/>
            <person name="Yoshinaga Y."/>
            <person name="Martin F.M."/>
            <person name="Grigoriev I.V."/>
            <person name="Hibbett D.S."/>
        </authorList>
    </citation>
    <scope>NUCLEOTIDE SEQUENCE [LARGE SCALE GENOMIC DNA]</scope>
    <source>
        <strain evidence="2 3">L-15889</strain>
    </source>
</reference>
<feature type="region of interest" description="Disordered" evidence="1">
    <location>
        <begin position="552"/>
        <end position="600"/>
    </location>
</feature>
<accession>A0A165U6T1</accession>
<organism evidence="2 3">
    <name type="scientific">Daedalea quercina L-15889</name>
    <dbReference type="NCBI Taxonomy" id="1314783"/>
    <lineage>
        <taxon>Eukaryota</taxon>
        <taxon>Fungi</taxon>
        <taxon>Dikarya</taxon>
        <taxon>Basidiomycota</taxon>
        <taxon>Agaricomycotina</taxon>
        <taxon>Agaricomycetes</taxon>
        <taxon>Polyporales</taxon>
        <taxon>Fomitopsis</taxon>
    </lineage>
</organism>
<protein>
    <submittedName>
        <fullName evidence="2">Uncharacterized protein</fullName>
    </submittedName>
</protein>
<dbReference type="OrthoDB" id="2554293at2759"/>
<dbReference type="Proteomes" id="UP000076727">
    <property type="component" value="Unassembled WGS sequence"/>
</dbReference>
<evidence type="ECO:0000313" key="2">
    <source>
        <dbReference type="EMBL" id="KZT74477.1"/>
    </source>
</evidence>
<dbReference type="EMBL" id="KV429033">
    <property type="protein sequence ID" value="KZT74477.1"/>
    <property type="molecule type" value="Genomic_DNA"/>
</dbReference>
<dbReference type="STRING" id="1314783.A0A165U6T1"/>
<name>A0A165U6T1_9APHY</name>
<keyword evidence="3" id="KW-1185">Reference proteome</keyword>
<sequence>MLCNWSTSSANTILHTLARRTSVLRALRHVPCAASLVARVSLHRTYPSNSRASFFTSSFTSGAAALASIPAPKMTTAELDQPAPEDTDTEKDSNFLLSLTAGKISRASAQAVRMSMQKGKFGDALYLINSLLESHNSDAPPSSRTQLINSKSRASPLAPIDFGQPVSPRLSAHAFLHGLVRTGFGKRAAAYVETFQTCGIQIRPATVGFIVHSLTSSPNPIPLNSSRERGAIKTLRRKGPDGEQVLKIRSSMVSDSCTRAAVKLLLHARLTGERRMEQLYGSVIPWLVLQGEIIMGSLLVVLFFKSLEANKSHPEVLPAQADADSTPLCPDGHSPFIPITRADWFKLPRAAVDTMNIVLREINTVMDTPSPPDVAEDHLGPALQALAHLAMLLDTGQLPTERLSTLIRTLCCPKTTDHYVWILDRCTNKPVRVKAYPYFHNVLLRLIHSLTKPEPMDRPPPRIDAGSYNALLFYAIRYRLSPALASDILNHMCCKRQPPLPPTTATYNTLIRAGTLVRRRDIVNRVLRALRGQSDRSVRSFEAESGLRDSDSLDVAHAANPSATSSRACQPERSRSPAAGSLTAPTSSPQSTSPCGSVDRSTSRIYMRECRLFQRLGEEDLNVPELFFKHGSVVNARTLVSYITYVTATGKPGVIGHVLFQMIPELALVDHPTWEYKDDSRQRPRLSSRLRKHYLQRVVHFGPYLFSAILNALAKAKMTGAAERVWLLAKQAEQASWLPNFVPDIEPWCLPVHAYTSMMRCYAAEAKKAVSSGRREQTSLKRVLQQEHEKPWVPMFRGKLPGWAAFVAAMQKLHLPKYKRRRRRLRSVASLLHRCMVSAGLMLYRTLLVMAKTQKPRRAWKGSLPVPDERFFNEALDLLGRQFEAAPRAQHTTPRFWRNRLRSAWHRYMQRHVKGEGWTSALQEVMQSVVEAGLPVPPGFRVSSIGHWDYAASTPEPVGPNRAHRRAFPVPRTPFRPHALVTVKTRGLPLPPKHRRTRSCCRQNASNK</sequence>
<evidence type="ECO:0000313" key="3">
    <source>
        <dbReference type="Proteomes" id="UP000076727"/>
    </source>
</evidence>
<gene>
    <name evidence="2" type="ORF">DAEQUDRAFT_194831</name>
</gene>
<proteinExistence type="predicted"/>
<evidence type="ECO:0000256" key="1">
    <source>
        <dbReference type="SAM" id="MobiDB-lite"/>
    </source>
</evidence>